<evidence type="ECO:0000313" key="1">
    <source>
        <dbReference type="EMBL" id="GBN68769.1"/>
    </source>
</evidence>
<proteinExistence type="predicted"/>
<dbReference type="AlphaFoldDB" id="A0A4Y2R044"/>
<evidence type="ECO:0000313" key="2">
    <source>
        <dbReference type="Proteomes" id="UP000499080"/>
    </source>
</evidence>
<name>A0A4Y2R044_ARAVE</name>
<protein>
    <submittedName>
        <fullName evidence="1">Uncharacterized protein</fullName>
    </submittedName>
</protein>
<reference evidence="1 2" key="1">
    <citation type="journal article" date="2019" name="Sci. Rep.">
        <title>Orb-weaving spider Araneus ventricosus genome elucidates the spidroin gene catalogue.</title>
        <authorList>
            <person name="Kono N."/>
            <person name="Nakamura H."/>
            <person name="Ohtoshi R."/>
            <person name="Moran D.A.P."/>
            <person name="Shinohara A."/>
            <person name="Yoshida Y."/>
            <person name="Fujiwara M."/>
            <person name="Mori M."/>
            <person name="Tomita M."/>
            <person name="Arakawa K."/>
        </authorList>
    </citation>
    <scope>NUCLEOTIDE SEQUENCE [LARGE SCALE GENOMIC DNA]</scope>
</reference>
<dbReference type="EMBL" id="BGPR01015314">
    <property type="protein sequence ID" value="GBN68769.1"/>
    <property type="molecule type" value="Genomic_DNA"/>
</dbReference>
<gene>
    <name evidence="1" type="ORF">AVEN_230274_1</name>
</gene>
<accession>A0A4Y2R044</accession>
<dbReference type="Proteomes" id="UP000499080">
    <property type="component" value="Unassembled WGS sequence"/>
</dbReference>
<organism evidence="1 2">
    <name type="scientific">Araneus ventricosus</name>
    <name type="common">Orbweaver spider</name>
    <name type="synonym">Epeira ventricosa</name>
    <dbReference type="NCBI Taxonomy" id="182803"/>
    <lineage>
        <taxon>Eukaryota</taxon>
        <taxon>Metazoa</taxon>
        <taxon>Ecdysozoa</taxon>
        <taxon>Arthropoda</taxon>
        <taxon>Chelicerata</taxon>
        <taxon>Arachnida</taxon>
        <taxon>Araneae</taxon>
        <taxon>Araneomorphae</taxon>
        <taxon>Entelegynae</taxon>
        <taxon>Araneoidea</taxon>
        <taxon>Araneidae</taxon>
        <taxon>Araneus</taxon>
    </lineage>
</organism>
<comment type="caution">
    <text evidence="1">The sequence shown here is derived from an EMBL/GenBank/DDBJ whole genome shotgun (WGS) entry which is preliminary data.</text>
</comment>
<keyword evidence="2" id="KW-1185">Reference proteome</keyword>
<sequence length="104" mass="12062">MYQLPISCIIPSHVNYRPCVIPISGMWNTMDNGKVIPCIQYWQKVTDPMYGYRQNGHDPMHYRILMWTVTDPQCVILGAYHVDIRCGTIPAYWQGHRGHNDIGI</sequence>